<proteinExistence type="predicted"/>
<protein>
    <submittedName>
        <fullName evidence="1">SRPBCC family protein</fullName>
    </submittedName>
</protein>
<dbReference type="SUPFAM" id="SSF55961">
    <property type="entry name" value="Bet v1-like"/>
    <property type="match status" value="1"/>
</dbReference>
<dbReference type="InterPro" id="IPR023393">
    <property type="entry name" value="START-like_dom_sf"/>
</dbReference>
<dbReference type="EMBL" id="JBHTEY010000004">
    <property type="protein sequence ID" value="MFC7618334.1"/>
    <property type="molecule type" value="Genomic_DNA"/>
</dbReference>
<keyword evidence="2" id="KW-1185">Reference proteome</keyword>
<reference evidence="2" key="1">
    <citation type="journal article" date="2019" name="Int. J. Syst. Evol. Microbiol.">
        <title>The Global Catalogue of Microorganisms (GCM) 10K type strain sequencing project: providing services to taxonomists for standard genome sequencing and annotation.</title>
        <authorList>
            <consortium name="The Broad Institute Genomics Platform"/>
            <consortium name="The Broad Institute Genome Sequencing Center for Infectious Disease"/>
            <person name="Wu L."/>
            <person name="Ma J."/>
        </authorList>
    </citation>
    <scope>NUCLEOTIDE SEQUENCE [LARGE SCALE GENOMIC DNA]</scope>
    <source>
        <strain evidence="2">JCM 17695</strain>
    </source>
</reference>
<gene>
    <name evidence="1" type="ORF">ACFQV2_38170</name>
</gene>
<dbReference type="Gene3D" id="3.30.530.20">
    <property type="match status" value="1"/>
</dbReference>
<comment type="caution">
    <text evidence="1">The sequence shown here is derived from an EMBL/GenBank/DDBJ whole genome shotgun (WGS) entry which is preliminary data.</text>
</comment>
<evidence type="ECO:0000313" key="2">
    <source>
        <dbReference type="Proteomes" id="UP001596512"/>
    </source>
</evidence>
<accession>A0ABW2TY89</accession>
<name>A0ABW2TY89_9PSEU</name>
<dbReference type="CDD" id="cd07812">
    <property type="entry name" value="SRPBCC"/>
    <property type="match status" value="1"/>
</dbReference>
<dbReference type="Proteomes" id="UP001596512">
    <property type="component" value="Unassembled WGS sequence"/>
</dbReference>
<sequence>MSAPDAQGQIDVSAPADRVYGLVSDLPGMARLAEEFSGGRWLGPDTAARVGARFRGANRRGVRFWTTVATVTAAGPDRFAFRVKSLGLPVSDWSYEITPTETGCRVVESTWDRRPAWFRPLTVLATGVADRKARNQTNIATTLARLKAAAEG</sequence>
<evidence type="ECO:0000313" key="1">
    <source>
        <dbReference type="EMBL" id="MFC7618334.1"/>
    </source>
</evidence>
<dbReference type="InterPro" id="IPR019587">
    <property type="entry name" value="Polyketide_cyclase/dehydratase"/>
</dbReference>
<dbReference type="Pfam" id="PF10604">
    <property type="entry name" value="Polyketide_cyc2"/>
    <property type="match status" value="1"/>
</dbReference>
<organism evidence="1 2">
    <name type="scientific">Actinokineospora soli</name>
    <dbReference type="NCBI Taxonomy" id="1048753"/>
    <lineage>
        <taxon>Bacteria</taxon>
        <taxon>Bacillati</taxon>
        <taxon>Actinomycetota</taxon>
        <taxon>Actinomycetes</taxon>
        <taxon>Pseudonocardiales</taxon>
        <taxon>Pseudonocardiaceae</taxon>
        <taxon>Actinokineospora</taxon>
    </lineage>
</organism>